<dbReference type="SUPFAM" id="SSF53098">
    <property type="entry name" value="Ribonuclease H-like"/>
    <property type="match status" value="1"/>
</dbReference>
<dbReference type="EMBL" id="ASHM01011192">
    <property type="protein sequence ID" value="PNX93094.1"/>
    <property type="molecule type" value="Genomic_DNA"/>
</dbReference>
<dbReference type="Pfam" id="PF22936">
    <property type="entry name" value="Pol_BBD"/>
    <property type="match status" value="1"/>
</dbReference>
<dbReference type="Pfam" id="PF07727">
    <property type="entry name" value="RVT_2"/>
    <property type="match status" value="1"/>
</dbReference>
<comment type="caution">
    <text evidence="4">The sequence shown here is derived from an EMBL/GenBank/DDBJ whole genome shotgun (WGS) entry which is preliminary data.</text>
</comment>
<feature type="compositionally biased region" description="Low complexity" evidence="2">
    <location>
        <begin position="273"/>
        <end position="284"/>
    </location>
</feature>
<feature type="compositionally biased region" description="Low complexity" evidence="2">
    <location>
        <begin position="905"/>
        <end position="921"/>
    </location>
</feature>
<dbReference type="PANTHER" id="PTHR11439">
    <property type="entry name" value="GAG-POL-RELATED RETROTRANSPOSON"/>
    <property type="match status" value="1"/>
</dbReference>
<feature type="region of interest" description="Disordered" evidence="2">
    <location>
        <begin position="268"/>
        <end position="320"/>
    </location>
</feature>
<evidence type="ECO:0000256" key="1">
    <source>
        <dbReference type="ARBA" id="ARBA00022750"/>
    </source>
</evidence>
<dbReference type="GO" id="GO:0003676">
    <property type="term" value="F:nucleic acid binding"/>
    <property type="evidence" value="ECO:0007669"/>
    <property type="project" value="InterPro"/>
</dbReference>
<keyword evidence="1" id="KW-0378">Hydrolase</keyword>
<gene>
    <name evidence="4" type="ORF">L195_g016243</name>
</gene>
<evidence type="ECO:0000259" key="3">
    <source>
        <dbReference type="PROSITE" id="PS50994"/>
    </source>
</evidence>
<evidence type="ECO:0000256" key="2">
    <source>
        <dbReference type="SAM" id="MobiDB-lite"/>
    </source>
</evidence>
<reference evidence="4 5" key="2">
    <citation type="journal article" date="2017" name="Front. Plant Sci.">
        <title>Gene Classification and Mining of Molecular Markers Useful in Red Clover (Trifolium pratense) Breeding.</title>
        <authorList>
            <person name="Istvanek J."/>
            <person name="Dluhosova J."/>
            <person name="Dluhos P."/>
            <person name="Patkova L."/>
            <person name="Nedelnik J."/>
            <person name="Repkova J."/>
        </authorList>
    </citation>
    <scope>NUCLEOTIDE SEQUENCE [LARGE SCALE GENOMIC DNA]</scope>
    <source>
        <strain evidence="5">cv. Tatra</strain>
        <tissue evidence="4">Young leaves</tissue>
    </source>
</reference>
<accession>A0A2K3MQT5</accession>
<dbReference type="Gene3D" id="3.30.420.10">
    <property type="entry name" value="Ribonuclease H-like superfamily/Ribonuclease H"/>
    <property type="match status" value="1"/>
</dbReference>
<dbReference type="Pfam" id="PF25597">
    <property type="entry name" value="SH3_retrovirus"/>
    <property type="match status" value="1"/>
</dbReference>
<dbReference type="SUPFAM" id="SSF56672">
    <property type="entry name" value="DNA/RNA polymerases"/>
    <property type="match status" value="1"/>
</dbReference>
<organism evidence="4 5">
    <name type="scientific">Trifolium pratense</name>
    <name type="common">Red clover</name>
    <dbReference type="NCBI Taxonomy" id="57577"/>
    <lineage>
        <taxon>Eukaryota</taxon>
        <taxon>Viridiplantae</taxon>
        <taxon>Streptophyta</taxon>
        <taxon>Embryophyta</taxon>
        <taxon>Tracheophyta</taxon>
        <taxon>Spermatophyta</taxon>
        <taxon>Magnoliopsida</taxon>
        <taxon>eudicotyledons</taxon>
        <taxon>Gunneridae</taxon>
        <taxon>Pentapetalae</taxon>
        <taxon>rosids</taxon>
        <taxon>fabids</taxon>
        <taxon>Fabales</taxon>
        <taxon>Fabaceae</taxon>
        <taxon>Papilionoideae</taxon>
        <taxon>50 kb inversion clade</taxon>
        <taxon>NPAAA clade</taxon>
        <taxon>Hologalegina</taxon>
        <taxon>IRL clade</taxon>
        <taxon>Trifolieae</taxon>
        <taxon>Trifolium</taxon>
    </lineage>
</organism>
<proteinExistence type="predicted"/>
<dbReference type="Proteomes" id="UP000236291">
    <property type="component" value="Unassembled WGS sequence"/>
</dbReference>
<dbReference type="CDD" id="cd09272">
    <property type="entry name" value="RNase_HI_RT_Ty1"/>
    <property type="match status" value="1"/>
</dbReference>
<dbReference type="GO" id="GO:0004190">
    <property type="term" value="F:aspartic-type endopeptidase activity"/>
    <property type="evidence" value="ECO:0007669"/>
    <property type="project" value="UniProtKB-KW"/>
</dbReference>
<dbReference type="PANTHER" id="PTHR11439:SF455">
    <property type="entry name" value="RLK (RECEPTOR-LIKE PROTEIN KINASE) 8, PUTATIVE-RELATED"/>
    <property type="match status" value="1"/>
</dbReference>
<protein>
    <submittedName>
        <fullName evidence="4">Histone deacetylase</fullName>
    </submittedName>
</protein>
<dbReference type="InterPro" id="IPR054722">
    <property type="entry name" value="PolX-like_BBD"/>
</dbReference>
<feature type="non-terminal residue" evidence="4">
    <location>
        <position position="1"/>
    </location>
</feature>
<evidence type="ECO:0000313" key="4">
    <source>
        <dbReference type="EMBL" id="PNX93094.1"/>
    </source>
</evidence>
<sequence>GFNLRFVLFFASASQDPSFSSSSMAAEPVTEEIPTGTSAAAIANLPSTAKESTKSGLTHSLTIKLDEKNFLLWSQQVNGVITAHNLHRFVVNPEIPLQYSSVTDRLDGKNSEEYQKWLFKDQTLFTWLLSTISDGVLPRVLNCKHAHEVWESIHKYFNSVLKSRARQLRSELKNTKKLSRSVNEYILRIKTIVNSLIAVGDIVSEREQVDAILEGLPEEFNPFVMMVYSRFETPVVEEVEALLLLQEAQFEKFRQELANPSVSANIAQMDTKSNSSNSNSDSNDFGTEHYNVTATRGRGRGKGRGRGRGRAPSAPNTGKVQCQICSKSNHDALNCWHRYDPPSARPNTRGYNAGNTARQPHFNPYHRPSAHLAIPQYYPSYPDMDTASTASWYPDSGASHHLTFNPSNMAYRIPYQGQDQVMMGNGQGLFIKSLGHSQFCSPYNSNVHLKLSELLHVPDISKNLLSVSKFAQDNNVFFEFHPYNCYVKSQASKQILLEGTVGSDGLYKFKPFQFTPNRDASFKTESVPSSTLHQHSSPMSSQFSVLNKDGYCNSALSTASPMSSQFPALNKDGHCNNTLSKASPISSQFSVLSNNIHCNNALSTGHLDNEFHKWHLRLGHAHNKAVQTVLNWCNVPYSNKNIVTSCTFCCIGKSHRLYAPLSKTNYTTPFEVIHCDLWGPAPFESYYGYNYYITFVDTYTKYTWIYFLKQKSDALKAFTQFLTFVQNQFQASVKALQSDWGGEFRPFTTLLNSLGIQHRLTCPHTSHQNGTVERKHRQIVEMGLTMLSQSSIPLKFWDHSFTQAVYLINKLPSSALPSFKSPHLALFKSQPDYTLLKVFGCLCFPHLRPYNKNKLQFRSSPCVYLGVSPQHKGHKCLDEHGRIYVSKDVIFHESQFPYPTMFSISASQNSSENQPEQNNQPLYTSKPDTFTPLNITEQTPTLTISQINSQISQPIKSPAVTHPDNPPLPSISHHNNHPMITRCKTGSLKPKTFTASLEPASVRSALKDPKWLQAMQAEYKALIDNNTWSLVPLPPHKKAIGCKWIFRVKENPDGSINKYKARLVAKGFLQTPGFDFTETFSPVIKPVTIRLILTLAVTYKWSIQQIDINNAFLNGLLQEEVYMSQPTGFEASDQSLVCKLHKSLYGLKQAPRAWYDRLTQELLQMGFVKSKCDPSLLIHHQHGACTYILIYVDDILITGSAPHLIKSVIQKLNTKFALKQLGEVDYFLGIEVHHMPSGSLLLNQSKYVKDLLCKTNMDNCKPIGSPMVSNCKLSKFGTDAMTDPSLYRSTVGALQYATLTRPDIAFSVNKVCQFMAHPLETHWKAVKRILRYLKGTVTHGLLLHPSPSSPPFSLRAYSDADWANDQDDRRSTSGSCIYFGSNLISWGSKKQQLVARSSTEAEYRSMANTTADLLWIQSILHELHVPFHTPTLLCDNLSAVSLAHNPVLHSRTKHIELDIHFVREKVLSKHLHVLHVPATDQLADPLTKPLSPSNYASIRSKLKVFSSDETPCV</sequence>
<name>A0A2K3MQT5_TRIPR</name>
<keyword evidence="1" id="KW-0645">Protease</keyword>
<dbReference type="Pfam" id="PF00665">
    <property type="entry name" value="rve"/>
    <property type="match status" value="1"/>
</dbReference>
<feature type="region of interest" description="Disordered" evidence="2">
    <location>
        <begin position="905"/>
        <end position="930"/>
    </location>
</feature>
<dbReference type="InterPro" id="IPR036397">
    <property type="entry name" value="RNaseH_sf"/>
</dbReference>
<dbReference type="ExpressionAtlas" id="A0A2K3MQT5">
    <property type="expression patterns" value="baseline"/>
</dbReference>
<dbReference type="PROSITE" id="PS50994">
    <property type="entry name" value="INTEGRASE"/>
    <property type="match status" value="1"/>
</dbReference>
<dbReference type="InterPro" id="IPR012337">
    <property type="entry name" value="RNaseH-like_sf"/>
</dbReference>
<dbReference type="InterPro" id="IPR013103">
    <property type="entry name" value="RVT_2"/>
</dbReference>
<feature type="domain" description="Integrase catalytic" evidence="3">
    <location>
        <begin position="665"/>
        <end position="830"/>
    </location>
</feature>
<keyword evidence="1" id="KW-0064">Aspartyl protease</keyword>
<evidence type="ECO:0000313" key="5">
    <source>
        <dbReference type="Proteomes" id="UP000236291"/>
    </source>
</evidence>
<dbReference type="InterPro" id="IPR057670">
    <property type="entry name" value="SH3_retrovirus"/>
</dbReference>
<dbReference type="InterPro" id="IPR043502">
    <property type="entry name" value="DNA/RNA_pol_sf"/>
</dbReference>
<reference evidence="4 5" key="1">
    <citation type="journal article" date="2014" name="Am. J. Bot.">
        <title>Genome assembly and annotation for red clover (Trifolium pratense; Fabaceae).</title>
        <authorList>
            <person name="Istvanek J."/>
            <person name="Jaros M."/>
            <person name="Krenek A."/>
            <person name="Repkova J."/>
        </authorList>
    </citation>
    <scope>NUCLEOTIDE SEQUENCE [LARGE SCALE GENOMIC DNA]</scope>
    <source>
        <strain evidence="5">cv. Tatra</strain>
        <tissue evidence="4">Young leaves</tissue>
    </source>
</reference>
<feature type="compositionally biased region" description="Basic residues" evidence="2">
    <location>
        <begin position="297"/>
        <end position="309"/>
    </location>
</feature>
<dbReference type="Pfam" id="PF14223">
    <property type="entry name" value="Retrotran_gag_2"/>
    <property type="match status" value="1"/>
</dbReference>
<dbReference type="GO" id="GO:0015074">
    <property type="term" value="P:DNA integration"/>
    <property type="evidence" value="ECO:0007669"/>
    <property type="project" value="InterPro"/>
</dbReference>
<dbReference type="InterPro" id="IPR001584">
    <property type="entry name" value="Integrase_cat-core"/>
</dbReference>